<dbReference type="AlphaFoldDB" id="T1F448"/>
<dbReference type="RefSeq" id="XP_009016310.1">
    <property type="nucleotide sequence ID" value="XM_009018062.1"/>
</dbReference>
<dbReference type="GeneID" id="20203597"/>
<protein>
    <submittedName>
        <fullName evidence="1 2">Uncharacterized protein</fullName>
    </submittedName>
</protein>
<reference evidence="1 3" key="2">
    <citation type="journal article" date="2013" name="Nature">
        <title>Insights into bilaterian evolution from three spiralian genomes.</title>
        <authorList>
            <person name="Simakov O."/>
            <person name="Marletaz F."/>
            <person name="Cho S.J."/>
            <person name="Edsinger-Gonzales E."/>
            <person name="Havlak P."/>
            <person name="Hellsten U."/>
            <person name="Kuo D.H."/>
            <person name="Larsson T."/>
            <person name="Lv J."/>
            <person name="Arendt D."/>
            <person name="Savage R."/>
            <person name="Osoegawa K."/>
            <person name="de Jong P."/>
            <person name="Grimwood J."/>
            <person name="Chapman J.A."/>
            <person name="Shapiro H."/>
            <person name="Aerts A."/>
            <person name="Otillar R.P."/>
            <person name="Terry A.Y."/>
            <person name="Boore J.L."/>
            <person name="Grigoriev I.V."/>
            <person name="Lindberg D.R."/>
            <person name="Seaver E.C."/>
            <person name="Weisblat D.A."/>
            <person name="Putnam N.H."/>
            <person name="Rokhsar D.S."/>
        </authorList>
    </citation>
    <scope>NUCLEOTIDE SEQUENCE</scope>
</reference>
<dbReference type="EMBL" id="KB096325">
    <property type="protein sequence ID" value="ESO05677.1"/>
    <property type="molecule type" value="Genomic_DNA"/>
</dbReference>
<dbReference type="CTD" id="20203597"/>
<reference evidence="2" key="3">
    <citation type="submission" date="2015-06" db="UniProtKB">
        <authorList>
            <consortium name="EnsemblMetazoa"/>
        </authorList>
    </citation>
    <scope>IDENTIFICATION</scope>
</reference>
<organism evidence="2 3">
    <name type="scientific">Helobdella robusta</name>
    <name type="common">Californian leech</name>
    <dbReference type="NCBI Taxonomy" id="6412"/>
    <lineage>
        <taxon>Eukaryota</taxon>
        <taxon>Metazoa</taxon>
        <taxon>Spiralia</taxon>
        <taxon>Lophotrochozoa</taxon>
        <taxon>Annelida</taxon>
        <taxon>Clitellata</taxon>
        <taxon>Hirudinea</taxon>
        <taxon>Rhynchobdellida</taxon>
        <taxon>Glossiphoniidae</taxon>
        <taxon>Helobdella</taxon>
    </lineage>
</organism>
<dbReference type="InParanoid" id="T1F448"/>
<evidence type="ECO:0000313" key="1">
    <source>
        <dbReference type="EMBL" id="ESO05677.1"/>
    </source>
</evidence>
<reference evidence="3" key="1">
    <citation type="submission" date="2012-12" db="EMBL/GenBank/DDBJ databases">
        <authorList>
            <person name="Hellsten U."/>
            <person name="Grimwood J."/>
            <person name="Chapman J.A."/>
            <person name="Shapiro H."/>
            <person name="Aerts A."/>
            <person name="Otillar R.P."/>
            <person name="Terry A.Y."/>
            <person name="Boore J.L."/>
            <person name="Simakov O."/>
            <person name="Marletaz F."/>
            <person name="Cho S.-J."/>
            <person name="Edsinger-Gonzales E."/>
            <person name="Havlak P."/>
            <person name="Kuo D.-H."/>
            <person name="Larsson T."/>
            <person name="Lv J."/>
            <person name="Arendt D."/>
            <person name="Savage R."/>
            <person name="Osoegawa K."/>
            <person name="de Jong P."/>
            <person name="Lindberg D.R."/>
            <person name="Seaver E.C."/>
            <person name="Weisblat D.A."/>
            <person name="Putnam N.H."/>
            <person name="Grigoriev I.V."/>
            <person name="Rokhsar D.S."/>
        </authorList>
    </citation>
    <scope>NUCLEOTIDE SEQUENCE</scope>
</reference>
<dbReference type="Proteomes" id="UP000015101">
    <property type="component" value="Unassembled WGS sequence"/>
</dbReference>
<dbReference type="EnsemblMetazoa" id="HelroT171337">
    <property type="protein sequence ID" value="HelroP171337"/>
    <property type="gene ID" value="HelroG171337"/>
</dbReference>
<evidence type="ECO:0000313" key="2">
    <source>
        <dbReference type="EnsemblMetazoa" id="HelroP171337"/>
    </source>
</evidence>
<keyword evidence="3" id="KW-1185">Reference proteome</keyword>
<dbReference type="EMBL" id="AMQM01003853">
    <property type="status" value="NOT_ANNOTATED_CDS"/>
    <property type="molecule type" value="Genomic_DNA"/>
</dbReference>
<dbReference type="KEGG" id="hro:HELRODRAFT_171337"/>
<dbReference type="HOGENOM" id="CLU_1724291_0_0_1"/>
<sequence length="152" mass="17287">MRGSGVMVKTPGIGCGSDPCIHNAEGPPRLGVVWPKYPCMAHQHCRHIYTYKKHSIHPGRWSNEEIMTSLNRLDDVSIEGNLQLEDRCRHAGTHTPWKQIEISSGFLSFKSCALAIIKQYRLHGHKTTLQTVRTSPERFRDRKKLSTPTTKI</sequence>
<gene>
    <name evidence="2" type="primary">20203597</name>
    <name evidence="1" type="ORF">HELRODRAFT_171337</name>
</gene>
<name>T1F448_HELRO</name>
<proteinExistence type="predicted"/>
<accession>T1F448</accession>
<evidence type="ECO:0000313" key="3">
    <source>
        <dbReference type="Proteomes" id="UP000015101"/>
    </source>
</evidence>